<proteinExistence type="predicted"/>
<dbReference type="InterPro" id="IPR038928">
    <property type="entry name" value="LAZY1"/>
</dbReference>
<evidence type="ECO:0000256" key="1">
    <source>
        <dbReference type="SAM" id="MobiDB-lite"/>
    </source>
</evidence>
<evidence type="ECO:0000313" key="2">
    <source>
        <dbReference type="EMBL" id="CAI8612092.1"/>
    </source>
</evidence>
<protein>
    <submittedName>
        <fullName evidence="2">Uncharacterized protein</fullName>
    </submittedName>
</protein>
<dbReference type="Proteomes" id="UP001157006">
    <property type="component" value="Chromosome 5"/>
</dbReference>
<dbReference type="PANTHER" id="PTHR34959">
    <property type="entry name" value="PROTEIN LAZY 1"/>
    <property type="match status" value="1"/>
</dbReference>
<dbReference type="GO" id="GO:2000012">
    <property type="term" value="P:regulation of auxin polar transport"/>
    <property type="evidence" value="ECO:0007669"/>
    <property type="project" value="InterPro"/>
</dbReference>
<dbReference type="GO" id="GO:0009630">
    <property type="term" value="P:gravitropism"/>
    <property type="evidence" value="ECO:0007669"/>
    <property type="project" value="InterPro"/>
</dbReference>
<dbReference type="EMBL" id="OX451740">
    <property type="protein sequence ID" value="CAI8612092.1"/>
    <property type="molecule type" value="Genomic_DNA"/>
</dbReference>
<keyword evidence="3" id="KW-1185">Reference proteome</keyword>
<organism evidence="2 3">
    <name type="scientific">Vicia faba</name>
    <name type="common">Broad bean</name>
    <name type="synonym">Faba vulgaris</name>
    <dbReference type="NCBI Taxonomy" id="3906"/>
    <lineage>
        <taxon>Eukaryota</taxon>
        <taxon>Viridiplantae</taxon>
        <taxon>Streptophyta</taxon>
        <taxon>Embryophyta</taxon>
        <taxon>Tracheophyta</taxon>
        <taxon>Spermatophyta</taxon>
        <taxon>Magnoliopsida</taxon>
        <taxon>eudicotyledons</taxon>
        <taxon>Gunneridae</taxon>
        <taxon>Pentapetalae</taxon>
        <taxon>rosids</taxon>
        <taxon>fabids</taxon>
        <taxon>Fabales</taxon>
        <taxon>Fabaceae</taxon>
        <taxon>Papilionoideae</taxon>
        <taxon>50 kb inversion clade</taxon>
        <taxon>NPAAA clade</taxon>
        <taxon>Hologalegina</taxon>
        <taxon>IRL clade</taxon>
        <taxon>Fabeae</taxon>
        <taxon>Vicia</taxon>
    </lineage>
</organism>
<accession>A0AAV1AU89</accession>
<dbReference type="PANTHER" id="PTHR34959:SF4">
    <property type="entry name" value="PROTEIN LAZY 1"/>
    <property type="match status" value="1"/>
</dbReference>
<reference evidence="2 3" key="1">
    <citation type="submission" date="2023-01" db="EMBL/GenBank/DDBJ databases">
        <authorList>
            <person name="Kreplak J."/>
        </authorList>
    </citation>
    <scope>NUCLEOTIDE SEQUENCE [LARGE SCALE GENOMIC DNA]</scope>
</reference>
<feature type="region of interest" description="Disordered" evidence="1">
    <location>
        <begin position="137"/>
        <end position="163"/>
    </location>
</feature>
<evidence type="ECO:0000313" key="3">
    <source>
        <dbReference type="Proteomes" id="UP001157006"/>
    </source>
</evidence>
<feature type="compositionally biased region" description="Polar residues" evidence="1">
    <location>
        <begin position="142"/>
        <end position="153"/>
    </location>
</feature>
<dbReference type="AlphaFoldDB" id="A0AAV1AU89"/>
<gene>
    <name evidence="2" type="ORF">VFH_V017440</name>
</gene>
<sequence>MKLFQWIHRKLQQNNIDPSKDFTLGKPCLTVQLSLESQYSQSKPSFSSINQYQSFLTSRHQESQASWCREEGTSAAISELLEGFLTIGTLGADAVTNEPATPTFATSLENLPKKDADLTETDLKLISYELEKFLEAEEESSGSHSRLSNITLNEKQKDGSEAEDCGNKALFPLQGYLLGSSFEIPEKVEVKKERASLAELFQRTKTTDEDCIETRAKETQAKHAHKSAMHSMKKMLKMVHSSSKSCKTTGNIADSTTTNTKFSKVLRKFNRKVYPKDTMNAKSVAKSYKGKIKNLSCDIGDTTNTGKHCETNWNHILNCGGSTGKNEHWIKTDTECKFGAGAVATYAVRKC</sequence>
<name>A0AAV1AU89_VICFA</name>